<name>A0A182SIA5_9DIPT</name>
<feature type="region of interest" description="Disordered" evidence="1">
    <location>
        <begin position="36"/>
        <end position="56"/>
    </location>
</feature>
<dbReference type="EnsemblMetazoa" id="AMAM007358-RA">
    <property type="protein sequence ID" value="AMAM007358-PA"/>
    <property type="gene ID" value="AMAM007358"/>
</dbReference>
<keyword evidence="3" id="KW-1185">Reference proteome</keyword>
<evidence type="ECO:0000313" key="3">
    <source>
        <dbReference type="Proteomes" id="UP000075901"/>
    </source>
</evidence>
<feature type="region of interest" description="Disordered" evidence="1">
    <location>
        <begin position="1"/>
        <end position="23"/>
    </location>
</feature>
<feature type="compositionally biased region" description="Low complexity" evidence="1">
    <location>
        <begin position="10"/>
        <end position="23"/>
    </location>
</feature>
<dbReference type="AlphaFoldDB" id="A0A182SIA5"/>
<evidence type="ECO:0000313" key="2">
    <source>
        <dbReference type="EnsemblMetazoa" id="AMAM007358-PA"/>
    </source>
</evidence>
<reference evidence="2" key="2">
    <citation type="submission" date="2020-05" db="UniProtKB">
        <authorList>
            <consortium name="EnsemblMetazoa"/>
        </authorList>
    </citation>
    <scope>IDENTIFICATION</scope>
    <source>
        <strain evidence="2">maculatus3</strain>
    </source>
</reference>
<accession>A0A182SIA5</accession>
<feature type="compositionally biased region" description="Polar residues" evidence="1">
    <location>
        <begin position="36"/>
        <end position="55"/>
    </location>
</feature>
<proteinExistence type="predicted"/>
<evidence type="ECO:0000256" key="1">
    <source>
        <dbReference type="SAM" id="MobiDB-lite"/>
    </source>
</evidence>
<reference evidence="3" key="1">
    <citation type="submission" date="2013-09" db="EMBL/GenBank/DDBJ databases">
        <title>The Genome Sequence of Anopheles maculatus species B.</title>
        <authorList>
            <consortium name="The Broad Institute Genomics Platform"/>
            <person name="Neafsey D.E."/>
            <person name="Besansky N."/>
            <person name="Howell P."/>
            <person name="Walton C."/>
            <person name="Young S.K."/>
            <person name="Zeng Q."/>
            <person name="Gargeya S."/>
            <person name="Fitzgerald M."/>
            <person name="Haas B."/>
            <person name="Abouelleil A."/>
            <person name="Allen A.W."/>
            <person name="Alvarado L."/>
            <person name="Arachchi H.M."/>
            <person name="Berlin A.M."/>
            <person name="Chapman S.B."/>
            <person name="Gainer-Dewar J."/>
            <person name="Goldberg J."/>
            <person name="Griggs A."/>
            <person name="Gujja S."/>
            <person name="Hansen M."/>
            <person name="Howarth C."/>
            <person name="Imamovic A."/>
            <person name="Ireland A."/>
            <person name="Larimer J."/>
            <person name="McCowan C."/>
            <person name="Murphy C."/>
            <person name="Pearson M."/>
            <person name="Poon T.W."/>
            <person name="Priest M."/>
            <person name="Roberts A."/>
            <person name="Saif S."/>
            <person name="Shea T."/>
            <person name="Sisk P."/>
            <person name="Sykes S."/>
            <person name="Wortman J."/>
            <person name="Nusbaum C."/>
            <person name="Birren B."/>
        </authorList>
    </citation>
    <scope>NUCLEOTIDE SEQUENCE [LARGE SCALE GENOMIC DNA]</scope>
    <source>
        <strain evidence="3">maculatus3</strain>
    </source>
</reference>
<sequence>MTNLTHRFTADGQSPSSASASNVSGGFISSISTVSMPSVTQTQSNEPYISSSGNSDAGLAVTAPTCVEDGSPPSISKGAAAAIPDDCTNNDDEESTTVTTALYTGRPLLKHKLFFNDDENDPSSTMKPVKIRLTEHATISETNETVTAAGVGELGYHSRNCGEAP</sequence>
<protein>
    <submittedName>
        <fullName evidence="2">Uncharacterized protein</fullName>
    </submittedName>
</protein>
<dbReference type="Proteomes" id="UP000075901">
    <property type="component" value="Unassembled WGS sequence"/>
</dbReference>
<dbReference type="VEuPathDB" id="VectorBase:AMAM007358"/>
<organism evidence="2 3">
    <name type="scientific">Anopheles maculatus</name>
    <dbReference type="NCBI Taxonomy" id="74869"/>
    <lineage>
        <taxon>Eukaryota</taxon>
        <taxon>Metazoa</taxon>
        <taxon>Ecdysozoa</taxon>
        <taxon>Arthropoda</taxon>
        <taxon>Hexapoda</taxon>
        <taxon>Insecta</taxon>
        <taxon>Pterygota</taxon>
        <taxon>Neoptera</taxon>
        <taxon>Endopterygota</taxon>
        <taxon>Diptera</taxon>
        <taxon>Nematocera</taxon>
        <taxon>Culicoidea</taxon>
        <taxon>Culicidae</taxon>
        <taxon>Anophelinae</taxon>
        <taxon>Anopheles</taxon>
        <taxon>Anopheles maculatus group</taxon>
    </lineage>
</organism>